<evidence type="ECO:0000256" key="2">
    <source>
        <dbReference type="ARBA" id="ARBA00022670"/>
    </source>
</evidence>
<reference evidence="8" key="1">
    <citation type="submission" date="2015-06" db="EMBL/GenBank/DDBJ databases">
        <authorList>
            <person name="Hoefler B.C."/>
            <person name="Straight P.D."/>
        </authorList>
    </citation>
    <scope>NUCLEOTIDE SEQUENCE</scope>
</reference>
<evidence type="ECO:0000256" key="6">
    <source>
        <dbReference type="SAM" id="Phobius"/>
    </source>
</evidence>
<keyword evidence="6" id="KW-0812">Transmembrane</keyword>
<keyword evidence="3" id="KW-0378">Hydrolase</keyword>
<dbReference type="GO" id="GO:0006508">
    <property type="term" value="P:proteolysis"/>
    <property type="evidence" value="ECO:0007669"/>
    <property type="project" value="UniProtKB-KW"/>
</dbReference>
<dbReference type="GO" id="GO:0004252">
    <property type="term" value="F:serine-type endopeptidase activity"/>
    <property type="evidence" value="ECO:0007669"/>
    <property type="project" value="InterPro"/>
</dbReference>
<dbReference type="PANTHER" id="PTHR24276">
    <property type="entry name" value="POLYSERASE-RELATED"/>
    <property type="match status" value="1"/>
</dbReference>
<evidence type="ECO:0000256" key="3">
    <source>
        <dbReference type="ARBA" id="ARBA00022801"/>
    </source>
</evidence>
<keyword evidence="2 8" id="KW-0645">Protease</keyword>
<feature type="non-terminal residue" evidence="8">
    <location>
        <position position="1"/>
    </location>
</feature>
<feature type="transmembrane region" description="Helical" evidence="6">
    <location>
        <begin position="12"/>
        <end position="29"/>
    </location>
</feature>
<feature type="domain" description="Peptidase S1" evidence="7">
    <location>
        <begin position="45"/>
        <end position="266"/>
    </location>
</feature>
<evidence type="ECO:0000256" key="1">
    <source>
        <dbReference type="ARBA" id="ARBA00007664"/>
    </source>
</evidence>
<dbReference type="InterPro" id="IPR043504">
    <property type="entry name" value="Peptidase_S1_PA_chymotrypsin"/>
</dbReference>
<dbReference type="OrthoDB" id="60866at2759"/>
<keyword evidence="6" id="KW-0472">Membrane</keyword>
<dbReference type="SMART" id="SM00020">
    <property type="entry name" value="Tryp_SPc"/>
    <property type="match status" value="1"/>
</dbReference>
<dbReference type="AlphaFoldDB" id="A0A0K8U808"/>
<organism evidence="8">
    <name type="scientific">Bactrocera latifrons</name>
    <name type="common">Malaysian fruit fly</name>
    <name type="synonym">Chaetodacus latifrons</name>
    <dbReference type="NCBI Taxonomy" id="174628"/>
    <lineage>
        <taxon>Eukaryota</taxon>
        <taxon>Metazoa</taxon>
        <taxon>Ecdysozoa</taxon>
        <taxon>Arthropoda</taxon>
        <taxon>Hexapoda</taxon>
        <taxon>Insecta</taxon>
        <taxon>Pterygota</taxon>
        <taxon>Neoptera</taxon>
        <taxon>Endopterygota</taxon>
        <taxon>Diptera</taxon>
        <taxon>Brachycera</taxon>
        <taxon>Muscomorpha</taxon>
        <taxon>Tephritoidea</taxon>
        <taxon>Tephritidae</taxon>
        <taxon>Bactrocera</taxon>
        <taxon>Bactrocera</taxon>
    </lineage>
</organism>
<proteinExistence type="inferred from homology"/>
<protein>
    <submittedName>
        <fullName evidence="8">Serine protease SP24D</fullName>
    </submittedName>
</protein>
<comment type="similarity">
    <text evidence="1">Belongs to the peptidase S1 family.</text>
</comment>
<dbReference type="SUPFAM" id="SSF50494">
    <property type="entry name" value="Trypsin-like serine proteases"/>
    <property type="match status" value="1"/>
</dbReference>
<evidence type="ECO:0000256" key="4">
    <source>
        <dbReference type="ARBA" id="ARBA00022825"/>
    </source>
</evidence>
<dbReference type="EMBL" id="GDHF01029532">
    <property type="protein sequence ID" value="JAI22782.1"/>
    <property type="molecule type" value="Transcribed_RNA"/>
</dbReference>
<evidence type="ECO:0000259" key="7">
    <source>
        <dbReference type="PROSITE" id="PS50240"/>
    </source>
</evidence>
<keyword evidence="6" id="KW-1133">Transmembrane helix</keyword>
<dbReference type="PROSITE" id="PS50240">
    <property type="entry name" value="TRYPSIN_DOM"/>
    <property type="match status" value="1"/>
</dbReference>
<dbReference type="InterPro" id="IPR009003">
    <property type="entry name" value="Peptidase_S1_PA"/>
</dbReference>
<dbReference type="PROSITE" id="PS00134">
    <property type="entry name" value="TRYPSIN_HIS"/>
    <property type="match status" value="1"/>
</dbReference>
<dbReference type="PRINTS" id="PR00722">
    <property type="entry name" value="CHYMOTRYPSIN"/>
</dbReference>
<keyword evidence="5" id="KW-1015">Disulfide bond</keyword>
<dbReference type="Gene3D" id="2.40.10.10">
    <property type="entry name" value="Trypsin-like serine proteases"/>
    <property type="match status" value="1"/>
</dbReference>
<dbReference type="InterPro" id="IPR018114">
    <property type="entry name" value="TRYPSIN_HIS"/>
</dbReference>
<dbReference type="CDD" id="cd00190">
    <property type="entry name" value="Tryp_SPc"/>
    <property type="match status" value="1"/>
</dbReference>
<name>A0A0K8U808_BACLA</name>
<dbReference type="Pfam" id="PF00089">
    <property type="entry name" value="Trypsin"/>
    <property type="match status" value="1"/>
</dbReference>
<gene>
    <name evidence="8" type="primary">Sp24D_13</name>
    <name evidence="8" type="ORF">c0_g1_i1</name>
</gene>
<accession>A0A0K8U808</accession>
<evidence type="ECO:0000256" key="5">
    <source>
        <dbReference type="ARBA" id="ARBA00023157"/>
    </source>
</evidence>
<dbReference type="InterPro" id="IPR001254">
    <property type="entry name" value="Trypsin_dom"/>
</dbReference>
<dbReference type="FunFam" id="2.40.10.10:FF:000068">
    <property type="entry name" value="transmembrane protease serine 2"/>
    <property type="match status" value="1"/>
</dbReference>
<dbReference type="InterPro" id="IPR050430">
    <property type="entry name" value="Peptidase_S1"/>
</dbReference>
<keyword evidence="4" id="KW-0720">Serine protease</keyword>
<dbReference type="InterPro" id="IPR001314">
    <property type="entry name" value="Peptidase_S1A"/>
</dbReference>
<dbReference type="PANTHER" id="PTHR24276:SF91">
    <property type="entry name" value="AT26814P-RELATED"/>
    <property type="match status" value="1"/>
</dbReference>
<evidence type="ECO:0000313" key="8">
    <source>
        <dbReference type="EMBL" id="JAI22782.1"/>
    </source>
</evidence>
<sequence>SPATCSVNMTNLKTVIIISTFISAISVNFSSGGRRKSRPPVQPRIYHGRSAAKGQFPYQVLLHIEDEAHEHIYACGGSIISRDHILTAAHCIVHAKTPGDITVYAGTIYYADTVERRVSQMTMHPAYGGYNNDIAVLKLKASLEFSDVIDAIPLAKKDIPDGAPVIVSGWGNVNRFRAAYVLQYDTEYSISRAQCLRRLGTLGSTMRCMRRPPGHGTCSGDSGGPAVHNGELLGVNSYIINDCGLGFPDVFTDVVATRAWILKNMT</sequence>